<dbReference type="STRING" id="988480.A0A075B591"/>
<dbReference type="CDD" id="cd03263">
    <property type="entry name" value="ABC_subfamily_A"/>
    <property type="match status" value="1"/>
</dbReference>
<dbReference type="InterPro" id="IPR017871">
    <property type="entry name" value="ABC_transporter-like_CS"/>
</dbReference>
<dbReference type="GO" id="GO:0140359">
    <property type="term" value="F:ABC-type transporter activity"/>
    <property type="evidence" value="ECO:0007669"/>
    <property type="project" value="InterPro"/>
</dbReference>
<gene>
    <name evidence="10" type="ORF">O9G_001444</name>
</gene>
<dbReference type="Pfam" id="PF12698">
    <property type="entry name" value="ABC2_membrane_3"/>
    <property type="match status" value="1"/>
</dbReference>
<dbReference type="GO" id="GO:0016887">
    <property type="term" value="F:ATP hydrolysis activity"/>
    <property type="evidence" value="ECO:0007669"/>
    <property type="project" value="InterPro"/>
</dbReference>
<evidence type="ECO:0000259" key="9">
    <source>
        <dbReference type="PROSITE" id="PS50893"/>
    </source>
</evidence>
<sequence length="605" mass="68662">MALINHVMLDKDRKTRVSMDMMGLKSISYWLSWLLFHSTLAAINGLVTIALGYIFKFDLIRNTDFIVIFVTLFAFNLAMINLGYLITTFCLKIKTALLCGIGVFIVGLIFTSIIFSETYLAYLWWSKITPSIIKYLFYAIPFFHFGKITTDIKQLAQGPLDPVTEMIVAGPGFRMKDLFIPLPEVYIPNYGDSPYIPPTIESLNFDRYFDRVFPDAIGNRKGPLFFLNPAYYGFHAFTHSRAMRQLKNSQKIKIPYNEDVDVEKERDEAFDLRKLFAIRITNLKKVYSSGIFSSVKSKLAVNHVCLTLENGKLLALLGQNGAGKSTLQNILAGAVRLTDGDAFIFGFSVRFEMHKIREIMGVCPQFDILFEDLTPWEHVELYAGIKNLSLSKVRKTMKERISMVKLDKVVNAHVKTFSGGMKRRLSLILSTLGDPHVVYMDEPTTGMDPLNRRHVWTFIEEFKKDRAVILTTHSMEEADVLGDKIAIMAHGRIRALGSSINLKARFGSGYRISLVISPKNSNKVKDQVSARMREAKLEDETAGSLIYNISPNEVPYIPKFVDYLETNPDGLIKAWGISHSTLEDVFLRIIREANPHGYAGYEVQK</sequence>
<proteinExistence type="predicted"/>
<dbReference type="SMART" id="SM00382">
    <property type="entry name" value="AAA"/>
    <property type="match status" value="1"/>
</dbReference>
<comment type="subcellular location">
    <subcellularLocation>
        <location evidence="1">Membrane</location>
        <topology evidence="1">Multi-pass membrane protein</topology>
    </subcellularLocation>
</comment>
<keyword evidence="10" id="KW-0378">Hydrolase</keyword>
<evidence type="ECO:0000256" key="7">
    <source>
        <dbReference type="ARBA" id="ARBA00023136"/>
    </source>
</evidence>
<dbReference type="GO" id="GO:0005524">
    <property type="term" value="F:ATP binding"/>
    <property type="evidence" value="ECO:0007669"/>
    <property type="project" value="UniProtKB-KW"/>
</dbReference>
<evidence type="ECO:0000256" key="6">
    <source>
        <dbReference type="ARBA" id="ARBA00022989"/>
    </source>
</evidence>
<dbReference type="GO" id="GO:0005319">
    <property type="term" value="F:lipid transporter activity"/>
    <property type="evidence" value="ECO:0007669"/>
    <property type="project" value="TreeGrafter"/>
</dbReference>
<dbReference type="EMBL" id="KE560384">
    <property type="protein sequence ID" value="EPZ36999.1"/>
    <property type="molecule type" value="Genomic_DNA"/>
</dbReference>
<dbReference type="InterPro" id="IPR027417">
    <property type="entry name" value="P-loop_NTPase"/>
</dbReference>
<dbReference type="InterPro" id="IPR003593">
    <property type="entry name" value="AAA+_ATPase"/>
</dbReference>
<dbReference type="AlphaFoldDB" id="A0A075B591"/>
<dbReference type="Pfam" id="PF00005">
    <property type="entry name" value="ABC_tran"/>
    <property type="match status" value="1"/>
</dbReference>
<dbReference type="HOGENOM" id="CLU_000604_19_5_1"/>
<dbReference type="InterPro" id="IPR003439">
    <property type="entry name" value="ABC_transporter-like_ATP-bd"/>
</dbReference>
<evidence type="ECO:0000313" key="10">
    <source>
        <dbReference type="EMBL" id="EPZ36999.1"/>
    </source>
</evidence>
<keyword evidence="11" id="KW-1185">Reference proteome</keyword>
<dbReference type="GO" id="GO:0016020">
    <property type="term" value="C:membrane"/>
    <property type="evidence" value="ECO:0007669"/>
    <property type="project" value="UniProtKB-SubCell"/>
</dbReference>
<dbReference type="OMA" id="CMTINDI"/>
<keyword evidence="7 8" id="KW-0472">Membrane</keyword>
<accession>A0A075B591</accession>
<evidence type="ECO:0000256" key="8">
    <source>
        <dbReference type="SAM" id="Phobius"/>
    </source>
</evidence>
<keyword evidence="3 8" id="KW-0812">Transmembrane</keyword>
<feature type="domain" description="ABC transporter" evidence="9">
    <location>
        <begin position="278"/>
        <end position="515"/>
    </location>
</feature>
<keyword evidence="2" id="KW-0813">Transport</keyword>
<feature type="transmembrane region" description="Helical" evidence="8">
    <location>
        <begin position="97"/>
        <end position="125"/>
    </location>
</feature>
<dbReference type="PANTHER" id="PTHR19229">
    <property type="entry name" value="ATP-BINDING CASSETTE TRANSPORTER SUBFAMILY A ABCA"/>
    <property type="match status" value="1"/>
</dbReference>
<evidence type="ECO:0000313" key="11">
    <source>
        <dbReference type="Proteomes" id="UP000030755"/>
    </source>
</evidence>
<name>A0A075B591_ROZAC</name>
<dbReference type="Proteomes" id="UP000030755">
    <property type="component" value="Unassembled WGS sequence"/>
</dbReference>
<dbReference type="SUPFAM" id="SSF52540">
    <property type="entry name" value="P-loop containing nucleoside triphosphate hydrolases"/>
    <property type="match status" value="1"/>
</dbReference>
<feature type="transmembrane region" description="Helical" evidence="8">
    <location>
        <begin position="65"/>
        <end position="85"/>
    </location>
</feature>
<dbReference type="PROSITE" id="PS00211">
    <property type="entry name" value="ABC_TRANSPORTER_1"/>
    <property type="match status" value="1"/>
</dbReference>
<organism evidence="10 11">
    <name type="scientific">Rozella allomycis (strain CSF55)</name>
    <dbReference type="NCBI Taxonomy" id="988480"/>
    <lineage>
        <taxon>Eukaryota</taxon>
        <taxon>Fungi</taxon>
        <taxon>Fungi incertae sedis</taxon>
        <taxon>Cryptomycota</taxon>
        <taxon>Cryptomycota incertae sedis</taxon>
        <taxon>Rozella</taxon>
    </lineage>
</organism>
<dbReference type="PROSITE" id="PS50893">
    <property type="entry name" value="ABC_TRANSPORTER_2"/>
    <property type="match status" value="1"/>
</dbReference>
<reference evidence="10 11" key="1">
    <citation type="journal article" date="2013" name="Curr. Biol.">
        <title>Shared signatures of parasitism and phylogenomics unite Cryptomycota and microsporidia.</title>
        <authorList>
            <person name="James T.Y."/>
            <person name="Pelin A."/>
            <person name="Bonen L."/>
            <person name="Ahrendt S."/>
            <person name="Sain D."/>
            <person name="Corradi N."/>
            <person name="Stajich J.E."/>
        </authorList>
    </citation>
    <scope>NUCLEOTIDE SEQUENCE [LARGE SCALE GENOMIC DNA]</scope>
    <source>
        <strain evidence="10 11">CSF55</strain>
    </source>
</reference>
<evidence type="ECO:0000256" key="1">
    <source>
        <dbReference type="ARBA" id="ARBA00004141"/>
    </source>
</evidence>
<keyword evidence="6 8" id="KW-1133">Transmembrane helix</keyword>
<protein>
    <submittedName>
        <fullName evidence="10">p-loop containing nucleoside triphosphate hydrolase domain-containing protein</fullName>
    </submittedName>
</protein>
<keyword evidence="4" id="KW-0547">Nucleotide-binding</keyword>
<evidence type="ECO:0000256" key="4">
    <source>
        <dbReference type="ARBA" id="ARBA00022741"/>
    </source>
</evidence>
<dbReference type="OrthoDB" id="8061355at2759"/>
<dbReference type="Gene3D" id="3.40.50.300">
    <property type="entry name" value="P-loop containing nucleotide triphosphate hydrolases"/>
    <property type="match status" value="1"/>
</dbReference>
<evidence type="ECO:0000256" key="2">
    <source>
        <dbReference type="ARBA" id="ARBA00022448"/>
    </source>
</evidence>
<dbReference type="InterPro" id="IPR026082">
    <property type="entry name" value="ABCA"/>
</dbReference>
<dbReference type="FunFam" id="3.40.50.300:FF:000665">
    <property type="entry name" value="ABC transporter A family member 2"/>
    <property type="match status" value="1"/>
</dbReference>
<evidence type="ECO:0000256" key="5">
    <source>
        <dbReference type="ARBA" id="ARBA00022840"/>
    </source>
</evidence>
<dbReference type="InterPro" id="IPR013525">
    <property type="entry name" value="ABC2_TM"/>
</dbReference>
<evidence type="ECO:0000256" key="3">
    <source>
        <dbReference type="ARBA" id="ARBA00022692"/>
    </source>
</evidence>
<dbReference type="PANTHER" id="PTHR19229:SF205">
    <property type="entry name" value="ABC TRANSPORTER A FAMILY MEMBER 1-RELATED"/>
    <property type="match status" value="1"/>
</dbReference>
<keyword evidence="5" id="KW-0067">ATP-binding</keyword>